<proteinExistence type="predicted"/>
<evidence type="ECO:0000313" key="3">
    <source>
        <dbReference type="Proteomes" id="UP000027120"/>
    </source>
</evidence>
<feature type="domain" description="Myb/SANT-like" evidence="1">
    <location>
        <begin position="2"/>
        <end position="62"/>
    </location>
</feature>
<dbReference type="AlphaFoldDB" id="A0A067FK06"/>
<evidence type="ECO:0000259" key="1">
    <source>
        <dbReference type="Pfam" id="PF12776"/>
    </source>
</evidence>
<name>A0A067FK06_CITSI</name>
<dbReference type="PANTHER" id="PTHR31704:SF37">
    <property type="entry name" value="HEAT SHOCK PROTEIN"/>
    <property type="match status" value="1"/>
</dbReference>
<organism evidence="2 3">
    <name type="scientific">Citrus sinensis</name>
    <name type="common">Sweet orange</name>
    <name type="synonym">Citrus aurantium var. sinensis</name>
    <dbReference type="NCBI Taxonomy" id="2711"/>
    <lineage>
        <taxon>Eukaryota</taxon>
        <taxon>Viridiplantae</taxon>
        <taxon>Streptophyta</taxon>
        <taxon>Embryophyta</taxon>
        <taxon>Tracheophyta</taxon>
        <taxon>Spermatophyta</taxon>
        <taxon>Magnoliopsida</taxon>
        <taxon>eudicotyledons</taxon>
        <taxon>Gunneridae</taxon>
        <taxon>Pentapetalae</taxon>
        <taxon>rosids</taxon>
        <taxon>malvids</taxon>
        <taxon>Sapindales</taxon>
        <taxon>Rutaceae</taxon>
        <taxon>Aurantioideae</taxon>
        <taxon>Citrus</taxon>
    </lineage>
</organism>
<dbReference type="Pfam" id="PF12776">
    <property type="entry name" value="Myb_DNA-bind_3"/>
    <property type="match status" value="1"/>
</dbReference>
<evidence type="ECO:0000313" key="2">
    <source>
        <dbReference type="EMBL" id="KDO67714.1"/>
    </source>
</evidence>
<protein>
    <recommendedName>
        <fullName evidence="1">Myb/SANT-like domain-containing protein</fullName>
    </recommendedName>
</protein>
<gene>
    <name evidence="2" type="ORF">CISIN_1g038383mg</name>
</gene>
<dbReference type="Proteomes" id="UP000027120">
    <property type="component" value="Unassembled WGS sequence"/>
</dbReference>
<dbReference type="EMBL" id="KK784896">
    <property type="protein sequence ID" value="KDO67714.1"/>
    <property type="molecule type" value="Genomic_DNA"/>
</dbReference>
<dbReference type="InterPro" id="IPR024752">
    <property type="entry name" value="Myb/SANT-like_dom"/>
</dbReference>
<dbReference type="PANTHER" id="PTHR31704">
    <property type="entry name" value="MYB/SANT-LIKE DNA-BINDING DOMAIN PROTEIN-RELATED"/>
    <property type="match status" value="1"/>
</dbReference>
<dbReference type="STRING" id="2711.A0A067FK06"/>
<sequence length="141" mass="16820">KNLIENFTAATNKNYDQKQHRIRWEIVKKESHIWDALVRVETWLGWNMERQKIEATKEWWEAKLQLTKQLHELCEAVKNNPRCSVQEVLNKLATLPGCQPMSPLFKLGIRLFTKKANRETFVALSELEYQLKWLKDQQDNI</sequence>
<feature type="non-terminal residue" evidence="2">
    <location>
        <position position="1"/>
    </location>
</feature>
<accession>A0A067FK06</accession>
<reference evidence="2 3" key="1">
    <citation type="submission" date="2014-04" db="EMBL/GenBank/DDBJ databases">
        <authorList>
            <consortium name="International Citrus Genome Consortium"/>
            <person name="Gmitter F."/>
            <person name="Chen C."/>
            <person name="Farmerie W."/>
            <person name="Harkins T."/>
            <person name="Desany B."/>
            <person name="Mohiuddin M."/>
            <person name="Kodira C."/>
            <person name="Borodovsky M."/>
            <person name="Lomsadze A."/>
            <person name="Burns P."/>
            <person name="Jenkins J."/>
            <person name="Prochnik S."/>
            <person name="Shu S."/>
            <person name="Chapman J."/>
            <person name="Pitluck S."/>
            <person name="Schmutz J."/>
            <person name="Rokhsar D."/>
        </authorList>
    </citation>
    <scope>NUCLEOTIDE SEQUENCE</scope>
</reference>
<keyword evidence="3" id="KW-1185">Reference proteome</keyword>